<feature type="compositionally biased region" description="Low complexity" evidence="6">
    <location>
        <begin position="640"/>
        <end position="694"/>
    </location>
</feature>
<feature type="region of interest" description="Disordered" evidence="6">
    <location>
        <begin position="843"/>
        <end position="979"/>
    </location>
</feature>
<feature type="region of interest" description="Disordered" evidence="6">
    <location>
        <begin position="274"/>
        <end position="344"/>
    </location>
</feature>
<evidence type="ECO:0000256" key="2">
    <source>
        <dbReference type="ARBA" id="ARBA00009549"/>
    </source>
</evidence>
<dbReference type="Gene3D" id="1.25.10.10">
    <property type="entry name" value="Leucine-rich Repeat Variant"/>
    <property type="match status" value="2"/>
</dbReference>
<comment type="subcellular location">
    <subcellularLocation>
        <location evidence="1">Cytoplasm</location>
        <location evidence="1">Cytoskeleton</location>
        <location evidence="1">Spindle</location>
    </subcellularLocation>
</comment>
<dbReference type="InterPro" id="IPR011989">
    <property type="entry name" value="ARM-like"/>
</dbReference>
<dbReference type="HOGENOM" id="CLU_003840_0_0_1"/>
<dbReference type="PANTHER" id="PTHR21567">
    <property type="entry name" value="CLASP"/>
    <property type="match status" value="1"/>
</dbReference>
<dbReference type="SMART" id="SM01349">
    <property type="entry name" value="TOG"/>
    <property type="match status" value="2"/>
</dbReference>
<dbReference type="InterPro" id="IPR034085">
    <property type="entry name" value="TOG"/>
</dbReference>
<dbReference type="GO" id="GO:0090307">
    <property type="term" value="P:mitotic spindle assembly"/>
    <property type="evidence" value="ECO:0007669"/>
    <property type="project" value="TreeGrafter"/>
</dbReference>
<dbReference type="STRING" id="745531.A0A0C3S860"/>
<evidence type="ECO:0000256" key="6">
    <source>
        <dbReference type="SAM" id="MobiDB-lite"/>
    </source>
</evidence>
<dbReference type="SUPFAM" id="SSF48371">
    <property type="entry name" value="ARM repeat"/>
    <property type="match status" value="1"/>
</dbReference>
<feature type="compositionally biased region" description="Low complexity" evidence="6">
    <location>
        <begin position="274"/>
        <end position="288"/>
    </location>
</feature>
<sequence length="1357" mass="143892">MSDSAIEQLISLCRSNDVDVRVDTVTKLQAEFEAGAEIQDTDGLLTALKSCLRTANQHLTTATVSAIPPLLPLLISRPGLGASQSTISPHASTSSAAASAFDVPVLRQVLNAFLPPGGVLDRLGDSRDRAREKARETLVLLGGYAFRSSPASAAAKAREGKGPEPPLAIFERHFKEHGLGSRVWRVREQALLALCEVRRAHHLFPLRPFLPPLVDALEDSDSNVRTQALASVIALFTGPGVTDAARADLKKEMAKKNVRKTIVESVTARLLAASGAGAPPPLDENGSENGDGGGTYVPPSMALANKTPGPRTLGRSVSRSVSGTNVEKLSRPASRAAAASPVPADPAIAGGSEVKTVYIASSRDLDHEFANMLKHFEGKEDEHNWAARERAIVRVRGMIKGEVHERFTEAFLNGLKNGFIDASLKTASAHRGCCALRTTVAANTCSLYAELAATLGTALDAVCETLYINLLKLASLTKKIIAQQSQATLTTIITHTSPMPRIVLPLLSSAVHDKAVQTRTYALGHIKTYLAAHGQRAKHAIEGVSGVETLERCLKKGLSDPNPAAKEAARQAFWVFEEVWRERGRAILESLDTLARRQLEKACPKPELLAELPAVAATPQVKKSSVAAAIAASRAKAKAIATAPPSLRHQATSAARTTSPPAKRSASPSLGSSSGPSGPPRAHSPINRVPSSSSSPPPPRARVVSAGTLPRSTASGFVPTRDHARTAVVPESPPSPTPEYRRRLSSPLAGSPNGSSLGSLRRAAQTALPASPPRGSVLLQSAALHGRPPPPAASSYPYRESINIAGMHAADEDSLLLASSIPIPEDSDSDMDLDTSAHLISFSSPYERYPPPPERAARSAASFSPRSSSSRPPLSNALSTGTSSPPAGVQQPMVEDAMRARAEQAESAAERLLELVDPEEDAAPPRPAAAPTSLRSSTGPERSAPKGRAAARGGAGLGSSPQGLGAAPVQPPRTPASKSTAIMRKAALFEDSPAYKARASTSPFDVINGGAQDNVWWRKRLSLVNEGAAVRTGEPSDRREELDGLIAALEQGPADVRVLKKLALFCRQHPVNEPISPISPDFSGPLSPSPSFGTTRTLPDLSSDLWIQDKAFERLFAALVQSLDPCKGVSELEYGLIVLWEMLEHQAPLLEGREADIFAVLLRVRNSGHATVLLATTNFRDMLASRIGPVYGLTTLHASLRAFRQQTSSPADLEITNGTYAFGLIALGKFILRLPAEVLEDELPRLRITLTSALTDMSSESSLVVREAAAASIIAAQLVLRDEAHLFLLLDGLPEDKKNLLTYLFDKHHCRGSLAGAGAGGLFEASGMDKLEREMRRLDGRTSLAPLQRPTAAGPSV</sequence>
<dbReference type="PANTHER" id="PTHR21567:SF9">
    <property type="entry name" value="CLIP-ASSOCIATING PROTEIN"/>
    <property type="match status" value="1"/>
</dbReference>
<feature type="domain" description="TOG" evidence="7">
    <location>
        <begin position="358"/>
        <end position="614"/>
    </location>
</feature>
<feature type="compositionally biased region" description="Basic and acidic residues" evidence="6">
    <location>
        <begin position="896"/>
        <end position="914"/>
    </location>
</feature>
<dbReference type="InterPro" id="IPR024395">
    <property type="entry name" value="CLASP_N_dom"/>
</dbReference>
<dbReference type="Proteomes" id="UP000053257">
    <property type="component" value="Unassembled WGS sequence"/>
</dbReference>
<keyword evidence="5" id="KW-0131">Cell cycle</keyword>
<keyword evidence="3" id="KW-0132">Cell division</keyword>
<feature type="compositionally biased region" description="Polar residues" evidence="6">
    <location>
        <begin position="315"/>
        <end position="327"/>
    </location>
</feature>
<protein>
    <recommendedName>
        <fullName evidence="7">TOG domain-containing protein</fullName>
    </recommendedName>
</protein>
<evidence type="ECO:0000313" key="8">
    <source>
        <dbReference type="EMBL" id="KIP12816.1"/>
    </source>
</evidence>
<feature type="compositionally biased region" description="Low complexity" evidence="6">
    <location>
        <begin position="858"/>
        <end position="879"/>
    </location>
</feature>
<gene>
    <name evidence="8" type="ORF">PHLGIDRAFT_97512</name>
</gene>
<dbReference type="Pfam" id="PF12348">
    <property type="entry name" value="CLASP_N"/>
    <property type="match status" value="1"/>
</dbReference>
<dbReference type="GO" id="GO:0005876">
    <property type="term" value="C:spindle microtubule"/>
    <property type="evidence" value="ECO:0007669"/>
    <property type="project" value="TreeGrafter"/>
</dbReference>
<dbReference type="GO" id="GO:0005881">
    <property type="term" value="C:cytoplasmic microtubule"/>
    <property type="evidence" value="ECO:0007669"/>
    <property type="project" value="TreeGrafter"/>
</dbReference>
<evidence type="ECO:0000256" key="5">
    <source>
        <dbReference type="ARBA" id="ARBA00022776"/>
    </source>
</evidence>
<feature type="domain" description="TOG" evidence="7">
    <location>
        <begin position="17"/>
        <end position="272"/>
    </location>
</feature>
<dbReference type="EMBL" id="KN840438">
    <property type="protein sequence ID" value="KIP12816.1"/>
    <property type="molecule type" value="Genomic_DNA"/>
</dbReference>
<dbReference type="GO" id="GO:1990023">
    <property type="term" value="C:mitotic spindle midzone"/>
    <property type="evidence" value="ECO:0007669"/>
    <property type="project" value="TreeGrafter"/>
</dbReference>
<dbReference type="GO" id="GO:0005815">
    <property type="term" value="C:microtubule organizing center"/>
    <property type="evidence" value="ECO:0007669"/>
    <property type="project" value="TreeGrafter"/>
</dbReference>
<evidence type="ECO:0000256" key="3">
    <source>
        <dbReference type="ARBA" id="ARBA00022618"/>
    </source>
</evidence>
<keyword evidence="9" id="KW-1185">Reference proteome</keyword>
<feature type="compositionally biased region" description="Low complexity" evidence="6">
    <location>
        <begin position="331"/>
        <end position="344"/>
    </location>
</feature>
<organism evidence="8 9">
    <name type="scientific">Phlebiopsis gigantea (strain 11061_1 CR5-6)</name>
    <name type="common">White-rot fungus</name>
    <name type="synonym">Peniophora gigantea</name>
    <dbReference type="NCBI Taxonomy" id="745531"/>
    <lineage>
        <taxon>Eukaryota</taxon>
        <taxon>Fungi</taxon>
        <taxon>Dikarya</taxon>
        <taxon>Basidiomycota</taxon>
        <taxon>Agaricomycotina</taxon>
        <taxon>Agaricomycetes</taxon>
        <taxon>Polyporales</taxon>
        <taxon>Phanerochaetaceae</taxon>
        <taxon>Phlebiopsis</taxon>
    </lineage>
</organism>
<evidence type="ECO:0000313" key="9">
    <source>
        <dbReference type="Proteomes" id="UP000053257"/>
    </source>
</evidence>
<dbReference type="GO" id="GO:0008017">
    <property type="term" value="F:microtubule binding"/>
    <property type="evidence" value="ECO:0007669"/>
    <property type="project" value="TreeGrafter"/>
</dbReference>
<comment type="similarity">
    <text evidence="2">Belongs to the CLASP family.</text>
</comment>
<name>A0A0C3S860_PHLG1</name>
<dbReference type="GO" id="GO:0051301">
    <property type="term" value="P:cell division"/>
    <property type="evidence" value="ECO:0007669"/>
    <property type="project" value="UniProtKB-KW"/>
</dbReference>
<keyword evidence="4" id="KW-0493">Microtubule</keyword>
<evidence type="ECO:0000256" key="4">
    <source>
        <dbReference type="ARBA" id="ARBA00022701"/>
    </source>
</evidence>
<dbReference type="OrthoDB" id="46159at2759"/>
<dbReference type="InterPro" id="IPR016024">
    <property type="entry name" value="ARM-type_fold"/>
</dbReference>
<evidence type="ECO:0000259" key="7">
    <source>
        <dbReference type="SMART" id="SM01349"/>
    </source>
</evidence>
<keyword evidence="5" id="KW-0498">Mitosis</keyword>
<feature type="region of interest" description="Disordered" evidence="6">
    <location>
        <begin position="640"/>
        <end position="774"/>
    </location>
</feature>
<evidence type="ECO:0000256" key="1">
    <source>
        <dbReference type="ARBA" id="ARBA00004186"/>
    </source>
</evidence>
<proteinExistence type="inferred from homology"/>
<reference evidence="8 9" key="1">
    <citation type="journal article" date="2014" name="PLoS Genet.">
        <title>Analysis of the Phlebiopsis gigantea genome, transcriptome and secretome provides insight into its pioneer colonization strategies of wood.</title>
        <authorList>
            <person name="Hori C."/>
            <person name="Ishida T."/>
            <person name="Igarashi K."/>
            <person name="Samejima M."/>
            <person name="Suzuki H."/>
            <person name="Master E."/>
            <person name="Ferreira P."/>
            <person name="Ruiz-Duenas F.J."/>
            <person name="Held B."/>
            <person name="Canessa P."/>
            <person name="Larrondo L.F."/>
            <person name="Schmoll M."/>
            <person name="Druzhinina I.S."/>
            <person name="Kubicek C.P."/>
            <person name="Gaskell J.A."/>
            <person name="Kersten P."/>
            <person name="St John F."/>
            <person name="Glasner J."/>
            <person name="Sabat G."/>
            <person name="Splinter BonDurant S."/>
            <person name="Syed K."/>
            <person name="Yadav J."/>
            <person name="Mgbeahuruike A.C."/>
            <person name="Kovalchuk A."/>
            <person name="Asiegbu F.O."/>
            <person name="Lackner G."/>
            <person name="Hoffmeister D."/>
            <person name="Rencoret J."/>
            <person name="Gutierrez A."/>
            <person name="Sun H."/>
            <person name="Lindquist E."/>
            <person name="Barry K."/>
            <person name="Riley R."/>
            <person name="Grigoriev I.V."/>
            <person name="Henrissat B."/>
            <person name="Kues U."/>
            <person name="Berka R.M."/>
            <person name="Martinez A.T."/>
            <person name="Covert S.F."/>
            <person name="Blanchette R.A."/>
            <person name="Cullen D."/>
        </authorList>
    </citation>
    <scope>NUCLEOTIDE SEQUENCE [LARGE SCALE GENOMIC DNA]</scope>
    <source>
        <strain evidence="8 9">11061_1 CR5-6</strain>
    </source>
</reference>
<accession>A0A0C3S860</accession>